<dbReference type="PRINTS" id="PR00320">
    <property type="entry name" value="GPROTEINBRPT"/>
</dbReference>
<feature type="repeat" description="WD" evidence="3">
    <location>
        <begin position="128"/>
        <end position="169"/>
    </location>
</feature>
<name>A0ABM1A3A4_APLCA</name>
<evidence type="ECO:0000313" key="5">
    <source>
        <dbReference type="RefSeq" id="XP_012939952.1"/>
    </source>
</evidence>
<dbReference type="InterPro" id="IPR015943">
    <property type="entry name" value="WD40/YVTN_repeat-like_dom_sf"/>
</dbReference>
<accession>A0ABM1A3A4</accession>
<keyword evidence="1 3" id="KW-0853">WD repeat</keyword>
<sequence>MATSSKVNTLRSCEEVVFVSTKSSEEGSWNVASWDARTGNLLQTHRHGSSSPHTLCMLNGECILAASHSKPVIHVWNMLRQGQKHRKLICGAKIAALATSPDNNWIAAGMEDKIYIWQVCTGNLYSVLSHSSVEVKCLKFTPSGQHLVSAYKDGSVCVWELQDAVTLDPHRINEVRPVNTFFGHSGEVTDLHISLSNTVVTCGTDFSVRVWSLFSSEELKMFELGTAVTSVVMDHSELTLYAGDANGNVFSIDLHHKPAVRSVHLDVREPSDGFIVYPAHSAAVRRLCLSQDNVRIVSASDDMTVKIWSLISTVHPITIDLNEQVCDLLVTPVPAALVNPDAKPRVFLSNLKRNIHEVEADGAEDEIFIDIPVKLPQVSKPQMQMPTSGVEETSVTMQGNNSSLLKKHPDVVSLKDKANKLKKANEEIYQFALKEIIK</sequence>
<feature type="repeat" description="WD" evidence="3">
    <location>
        <begin position="181"/>
        <end position="221"/>
    </location>
</feature>
<evidence type="ECO:0000256" key="1">
    <source>
        <dbReference type="ARBA" id="ARBA00022574"/>
    </source>
</evidence>
<keyword evidence="4" id="KW-1185">Reference proteome</keyword>
<feature type="repeat" description="WD" evidence="3">
    <location>
        <begin position="277"/>
        <end position="310"/>
    </location>
</feature>
<dbReference type="InterPro" id="IPR020472">
    <property type="entry name" value="WD40_PAC1"/>
</dbReference>
<gene>
    <name evidence="5" type="primary">LOC101861742</name>
</gene>
<organism evidence="4 5">
    <name type="scientific">Aplysia californica</name>
    <name type="common">California sea hare</name>
    <dbReference type="NCBI Taxonomy" id="6500"/>
    <lineage>
        <taxon>Eukaryota</taxon>
        <taxon>Metazoa</taxon>
        <taxon>Spiralia</taxon>
        <taxon>Lophotrochozoa</taxon>
        <taxon>Mollusca</taxon>
        <taxon>Gastropoda</taxon>
        <taxon>Heterobranchia</taxon>
        <taxon>Euthyneura</taxon>
        <taxon>Tectipleura</taxon>
        <taxon>Aplysiida</taxon>
        <taxon>Aplysioidea</taxon>
        <taxon>Aplysiidae</taxon>
        <taxon>Aplysia</taxon>
    </lineage>
</organism>
<evidence type="ECO:0000256" key="2">
    <source>
        <dbReference type="ARBA" id="ARBA00022737"/>
    </source>
</evidence>
<dbReference type="PROSITE" id="PS00678">
    <property type="entry name" value="WD_REPEATS_1"/>
    <property type="match status" value="1"/>
</dbReference>
<evidence type="ECO:0000256" key="3">
    <source>
        <dbReference type="PROSITE-ProRule" id="PRU00221"/>
    </source>
</evidence>
<dbReference type="PANTHER" id="PTHR18763">
    <property type="entry name" value="WD-REPEAT PROTEIN 18"/>
    <property type="match status" value="1"/>
</dbReference>
<dbReference type="Proteomes" id="UP000694888">
    <property type="component" value="Unplaced"/>
</dbReference>
<dbReference type="InterPro" id="IPR036322">
    <property type="entry name" value="WD40_repeat_dom_sf"/>
</dbReference>
<dbReference type="SUPFAM" id="SSF50978">
    <property type="entry name" value="WD40 repeat-like"/>
    <property type="match status" value="1"/>
</dbReference>
<proteinExistence type="predicted"/>
<dbReference type="PANTHER" id="PTHR18763:SF0">
    <property type="entry name" value="WD REPEAT-CONTAINING PROTEIN 18"/>
    <property type="match status" value="1"/>
</dbReference>
<dbReference type="PROSITE" id="PS50082">
    <property type="entry name" value="WD_REPEATS_2"/>
    <property type="match status" value="3"/>
</dbReference>
<dbReference type="RefSeq" id="XP_012939952.1">
    <property type="nucleotide sequence ID" value="XM_013084498.2"/>
</dbReference>
<reference evidence="5" key="1">
    <citation type="submission" date="2025-08" db="UniProtKB">
        <authorList>
            <consortium name="RefSeq"/>
        </authorList>
    </citation>
    <scope>IDENTIFICATION</scope>
</reference>
<dbReference type="InterPro" id="IPR019775">
    <property type="entry name" value="WD40_repeat_CS"/>
</dbReference>
<dbReference type="Gene3D" id="2.130.10.10">
    <property type="entry name" value="YVTN repeat-like/Quinoprotein amine dehydrogenase"/>
    <property type="match status" value="2"/>
</dbReference>
<dbReference type="InterPro" id="IPR001680">
    <property type="entry name" value="WD40_rpt"/>
</dbReference>
<dbReference type="InterPro" id="IPR045227">
    <property type="entry name" value="WDR18/Ipi3/RID3"/>
</dbReference>
<dbReference type="SMART" id="SM00320">
    <property type="entry name" value="WD40"/>
    <property type="match status" value="6"/>
</dbReference>
<evidence type="ECO:0000313" key="4">
    <source>
        <dbReference type="Proteomes" id="UP000694888"/>
    </source>
</evidence>
<dbReference type="GeneID" id="101861742"/>
<protein>
    <submittedName>
        <fullName evidence="5">WD repeat-containing protein 18</fullName>
    </submittedName>
</protein>
<dbReference type="Pfam" id="PF00400">
    <property type="entry name" value="WD40"/>
    <property type="match status" value="4"/>
</dbReference>
<keyword evidence="2" id="KW-0677">Repeat</keyword>
<dbReference type="PROSITE" id="PS50294">
    <property type="entry name" value="WD_REPEATS_REGION"/>
    <property type="match status" value="2"/>
</dbReference>